<accession>A0AA41R5Q4</accession>
<evidence type="ECO:0000256" key="8">
    <source>
        <dbReference type="ARBA" id="ARBA00022679"/>
    </source>
</evidence>
<keyword evidence="16" id="KW-1185">Reference proteome</keyword>
<comment type="pathway">
    <text evidence="2">Glycan metabolism; osmoregulated periplasmic glucan (OPG) biosynthesis.</text>
</comment>
<dbReference type="InterPro" id="IPR029044">
    <property type="entry name" value="Nucleotide-diphossugar_trans"/>
</dbReference>
<feature type="transmembrane region" description="Helical" evidence="13">
    <location>
        <begin position="48"/>
        <end position="67"/>
    </location>
</feature>
<evidence type="ECO:0000313" key="15">
    <source>
        <dbReference type="EMBL" id="MCJ8501545.1"/>
    </source>
</evidence>
<evidence type="ECO:0000256" key="10">
    <source>
        <dbReference type="ARBA" id="ARBA00022989"/>
    </source>
</evidence>
<evidence type="ECO:0000256" key="7">
    <source>
        <dbReference type="ARBA" id="ARBA00022676"/>
    </source>
</evidence>
<evidence type="ECO:0000259" key="14">
    <source>
        <dbReference type="Pfam" id="PF13632"/>
    </source>
</evidence>
<feature type="domain" description="Glycosyltransferase 2-like" evidence="14">
    <location>
        <begin position="224"/>
        <end position="419"/>
    </location>
</feature>
<evidence type="ECO:0000256" key="2">
    <source>
        <dbReference type="ARBA" id="ARBA00005001"/>
    </source>
</evidence>
<evidence type="ECO:0000256" key="13">
    <source>
        <dbReference type="SAM" id="Phobius"/>
    </source>
</evidence>
<dbReference type="InterPro" id="IPR001173">
    <property type="entry name" value="Glyco_trans_2-like"/>
</dbReference>
<dbReference type="EMBL" id="JALJRB010000014">
    <property type="protein sequence ID" value="MCJ8501545.1"/>
    <property type="molecule type" value="Genomic_DNA"/>
</dbReference>
<dbReference type="GO" id="GO:0016758">
    <property type="term" value="F:hexosyltransferase activity"/>
    <property type="evidence" value="ECO:0007669"/>
    <property type="project" value="TreeGrafter"/>
</dbReference>
<evidence type="ECO:0000256" key="5">
    <source>
        <dbReference type="ARBA" id="ARBA00022475"/>
    </source>
</evidence>
<dbReference type="Proteomes" id="UP001165427">
    <property type="component" value="Unassembled WGS sequence"/>
</dbReference>
<comment type="caution">
    <text evidence="15">The sequence shown here is derived from an EMBL/GenBank/DDBJ whole genome shotgun (WGS) entry which is preliminary data.</text>
</comment>
<dbReference type="AlphaFoldDB" id="A0AA41R5Q4"/>
<dbReference type="InterPro" id="IPR050321">
    <property type="entry name" value="Glycosyltr_2/OpgH_subfam"/>
</dbReference>
<keyword evidence="6" id="KW-0997">Cell inner membrane</keyword>
<keyword evidence="7 15" id="KW-0328">Glycosyltransferase</keyword>
<evidence type="ECO:0000256" key="12">
    <source>
        <dbReference type="SAM" id="MobiDB-lite"/>
    </source>
</evidence>
<name>A0AA41R5Q4_9BACT</name>
<evidence type="ECO:0000256" key="4">
    <source>
        <dbReference type="ARBA" id="ARBA00020585"/>
    </source>
</evidence>
<gene>
    <name evidence="15" type="primary">mdoH</name>
    <name evidence="15" type="ORF">MRX98_13240</name>
</gene>
<dbReference type="Pfam" id="PF13632">
    <property type="entry name" value="Glyco_trans_2_3"/>
    <property type="match status" value="1"/>
</dbReference>
<feature type="transmembrane region" description="Helical" evidence="13">
    <location>
        <begin position="555"/>
        <end position="578"/>
    </location>
</feature>
<keyword evidence="5" id="KW-1003">Cell membrane</keyword>
<protein>
    <recommendedName>
        <fullName evidence="4">Glucans biosynthesis glucosyltransferase H</fullName>
    </recommendedName>
</protein>
<comment type="similarity">
    <text evidence="3">Belongs to the glycosyltransferase 2 family. OpgH subfamily.</text>
</comment>
<dbReference type="PANTHER" id="PTHR43867:SF5">
    <property type="entry name" value="GLUCANS BIOSYNTHESIS GLUCOSYLTRANSFERASE H"/>
    <property type="match status" value="1"/>
</dbReference>
<feature type="transmembrane region" description="Helical" evidence="13">
    <location>
        <begin position="484"/>
        <end position="507"/>
    </location>
</feature>
<feature type="transmembrane region" description="Helical" evidence="13">
    <location>
        <begin position="395"/>
        <end position="418"/>
    </location>
</feature>
<evidence type="ECO:0000256" key="11">
    <source>
        <dbReference type="ARBA" id="ARBA00023136"/>
    </source>
</evidence>
<keyword evidence="8 15" id="KW-0808">Transferase</keyword>
<dbReference type="SUPFAM" id="SSF53448">
    <property type="entry name" value="Nucleotide-diphospho-sugar transferases"/>
    <property type="match status" value="1"/>
</dbReference>
<evidence type="ECO:0000256" key="3">
    <source>
        <dbReference type="ARBA" id="ARBA00009337"/>
    </source>
</evidence>
<dbReference type="NCBIfam" id="NF003962">
    <property type="entry name" value="PRK05454.2-5"/>
    <property type="match status" value="1"/>
</dbReference>
<feature type="transmembrane region" description="Helical" evidence="13">
    <location>
        <begin position="451"/>
        <end position="472"/>
    </location>
</feature>
<dbReference type="CDD" id="cd04191">
    <property type="entry name" value="Glucan_BSP_MdoH"/>
    <property type="match status" value="1"/>
</dbReference>
<dbReference type="RefSeq" id="WP_246909544.1">
    <property type="nucleotide sequence ID" value="NZ_JALJRB010000014.1"/>
</dbReference>
<evidence type="ECO:0000313" key="16">
    <source>
        <dbReference type="Proteomes" id="UP001165427"/>
    </source>
</evidence>
<dbReference type="NCBIfam" id="NF003958">
    <property type="entry name" value="PRK05454.2-1"/>
    <property type="match status" value="1"/>
</dbReference>
<dbReference type="GO" id="GO:0005886">
    <property type="term" value="C:plasma membrane"/>
    <property type="evidence" value="ECO:0007669"/>
    <property type="project" value="UniProtKB-SubCell"/>
</dbReference>
<organism evidence="15 16">
    <name type="scientific">Desulfatitalea alkaliphila</name>
    <dbReference type="NCBI Taxonomy" id="2929485"/>
    <lineage>
        <taxon>Bacteria</taxon>
        <taxon>Pseudomonadati</taxon>
        <taxon>Thermodesulfobacteriota</taxon>
        <taxon>Desulfobacteria</taxon>
        <taxon>Desulfobacterales</taxon>
        <taxon>Desulfosarcinaceae</taxon>
        <taxon>Desulfatitalea</taxon>
    </lineage>
</organism>
<evidence type="ECO:0000256" key="1">
    <source>
        <dbReference type="ARBA" id="ARBA00004429"/>
    </source>
</evidence>
<reference evidence="15" key="1">
    <citation type="submission" date="2022-04" db="EMBL/GenBank/DDBJ databases">
        <title>Desulfatitalea alkaliphila sp. nov., a novel anaerobic sulfate-reducing bacterium isolated from terrestrial mud volcano, Taman Peninsula, Russia.</title>
        <authorList>
            <person name="Khomyakova M.A."/>
            <person name="Merkel A.Y."/>
            <person name="Slobodkin A.I."/>
        </authorList>
    </citation>
    <scope>NUCLEOTIDE SEQUENCE</scope>
    <source>
        <strain evidence="15">M08but</strain>
    </source>
</reference>
<sequence>MDSTVTSIGTRPKHAMAMPPEAPRPMPRQDLHRAPEAAPALTRSVRSWFARLLVIAITAGMAGYGIYEMLGVVDFLRMTILQGVMLVFFAITFTWIAFAAAGAVVGMFTPRARFSASDSPGDSRTALVMPVYNENPLQTTAALQAMAEALSAQGAAQHFEIVVLSDSTRVDVWVAETIAVHHLRRALAQTMPVWYRRRWRNTGRKAGNIAAFVERWGGRYDYMVVLDADSLMAAETLLALVNRMEADPRLGLLQTVPALVGQWSLFARLQQFAGRIYGGIIARGVAAWSGDDGNYWGHNAIIRLAAFAQACGLPVLTGKQPFGGHVMSHDFVEAALMRRAGWKVRMACDLGGSWEESPPSLVEAAVRDRRWAQGNLQHSKVIGASGLRIASRVHFLMGIMSYLSAPLWLLLLLTGFALTLQATLMPPEYFIQEFQLFPDWPRFDAVRMVKLFIFSMIVLLLPKMLGIVHSLFTGHLRRGSGGVFGIVAGSIVETLFAAMFAPIMMLVQTQHIIQILTGRDSGWGSQRRAATGIAWHEAWSFHWQHTLIGLGTAGVAYWLSPVLLAWLSPTLVGLVLAVPLSKASGSTLLGRWLARCGLLRIAEETHLPEIIRRRDEIVRGTEPLPGDGLRHLARDRQARLNHITCNLPPPPDPRGAPDEHRLTAAAKLADAHTLAEAMQWLTPDERLRVAADATLLERLTQLPDDQSARRGRP</sequence>
<keyword evidence="9 13" id="KW-0812">Transmembrane</keyword>
<feature type="region of interest" description="Disordered" evidence="12">
    <location>
        <begin position="1"/>
        <end position="31"/>
    </location>
</feature>
<keyword evidence="11 13" id="KW-0472">Membrane</keyword>
<dbReference type="Gene3D" id="3.90.550.10">
    <property type="entry name" value="Spore Coat Polysaccharide Biosynthesis Protein SpsA, Chain A"/>
    <property type="match status" value="1"/>
</dbReference>
<keyword evidence="10 13" id="KW-1133">Transmembrane helix</keyword>
<dbReference type="PANTHER" id="PTHR43867">
    <property type="entry name" value="CELLULOSE SYNTHASE CATALYTIC SUBUNIT A [UDP-FORMING]"/>
    <property type="match status" value="1"/>
</dbReference>
<proteinExistence type="inferred from homology"/>
<evidence type="ECO:0000256" key="9">
    <source>
        <dbReference type="ARBA" id="ARBA00022692"/>
    </source>
</evidence>
<feature type="transmembrane region" description="Helical" evidence="13">
    <location>
        <begin position="79"/>
        <end position="105"/>
    </location>
</feature>
<comment type="subcellular location">
    <subcellularLocation>
        <location evidence="1">Cell inner membrane</location>
        <topology evidence="1">Multi-pass membrane protein</topology>
    </subcellularLocation>
</comment>
<evidence type="ECO:0000256" key="6">
    <source>
        <dbReference type="ARBA" id="ARBA00022519"/>
    </source>
</evidence>